<organism evidence="5 6">
    <name type="scientific">Anaerobacterium chartisolvens</name>
    <dbReference type="NCBI Taxonomy" id="1297424"/>
    <lineage>
        <taxon>Bacteria</taxon>
        <taxon>Bacillati</taxon>
        <taxon>Bacillota</taxon>
        <taxon>Clostridia</taxon>
        <taxon>Eubacteriales</taxon>
        <taxon>Oscillospiraceae</taxon>
        <taxon>Anaerobacterium</taxon>
    </lineage>
</organism>
<dbReference type="PANTHER" id="PTHR42734">
    <property type="entry name" value="METAL TRANSPORT SYSTEM ATP-BINDING PROTEIN TM_0124-RELATED"/>
    <property type="match status" value="1"/>
</dbReference>
<dbReference type="GO" id="GO:0005524">
    <property type="term" value="F:ATP binding"/>
    <property type="evidence" value="ECO:0007669"/>
    <property type="project" value="UniProtKB-KW"/>
</dbReference>
<dbReference type="EMBL" id="QPJT01000001">
    <property type="protein sequence ID" value="RCX21072.1"/>
    <property type="molecule type" value="Genomic_DNA"/>
</dbReference>
<dbReference type="PANTHER" id="PTHR42734:SF19">
    <property type="entry name" value="IRON COMPOUNDS ABC TRANSPORTER, ATP-BINDING PROTEIN"/>
    <property type="match status" value="1"/>
</dbReference>
<dbReference type="PROSITE" id="PS00211">
    <property type="entry name" value="ABC_TRANSPORTER_1"/>
    <property type="match status" value="1"/>
</dbReference>
<dbReference type="InterPro" id="IPR027417">
    <property type="entry name" value="P-loop_NTPase"/>
</dbReference>
<evidence type="ECO:0000256" key="1">
    <source>
        <dbReference type="ARBA" id="ARBA00022448"/>
    </source>
</evidence>
<dbReference type="InterPro" id="IPR003593">
    <property type="entry name" value="AAA+_ATPase"/>
</dbReference>
<evidence type="ECO:0000256" key="2">
    <source>
        <dbReference type="ARBA" id="ARBA00022741"/>
    </source>
</evidence>
<evidence type="ECO:0000256" key="3">
    <source>
        <dbReference type="ARBA" id="ARBA00022840"/>
    </source>
</evidence>
<dbReference type="Pfam" id="PF00005">
    <property type="entry name" value="ABC_tran"/>
    <property type="match status" value="1"/>
</dbReference>
<evidence type="ECO:0000259" key="4">
    <source>
        <dbReference type="PROSITE" id="PS50893"/>
    </source>
</evidence>
<keyword evidence="3 5" id="KW-0067">ATP-binding</keyword>
<dbReference type="InterPro" id="IPR017871">
    <property type="entry name" value="ABC_transporter-like_CS"/>
</dbReference>
<feature type="domain" description="ABC transporter" evidence="4">
    <location>
        <begin position="3"/>
        <end position="238"/>
    </location>
</feature>
<dbReference type="Proteomes" id="UP000253034">
    <property type="component" value="Unassembled WGS sequence"/>
</dbReference>
<dbReference type="InterPro" id="IPR003439">
    <property type="entry name" value="ABC_transporter-like_ATP-bd"/>
</dbReference>
<dbReference type="SUPFAM" id="SSF52540">
    <property type="entry name" value="P-loop containing nucleoside triphosphate hydrolases"/>
    <property type="match status" value="1"/>
</dbReference>
<keyword evidence="2" id="KW-0547">Nucleotide-binding</keyword>
<proteinExistence type="predicted"/>
<evidence type="ECO:0000313" key="5">
    <source>
        <dbReference type="EMBL" id="RCX21072.1"/>
    </source>
</evidence>
<comment type="caution">
    <text evidence="5">The sequence shown here is derived from an EMBL/GenBank/DDBJ whole genome shotgun (WGS) entry which is preliminary data.</text>
</comment>
<dbReference type="InterPro" id="IPR050153">
    <property type="entry name" value="Metal_Ion_Import_ABC"/>
</dbReference>
<dbReference type="FunFam" id="3.40.50.300:FF:000134">
    <property type="entry name" value="Iron-enterobactin ABC transporter ATP-binding protein"/>
    <property type="match status" value="1"/>
</dbReference>
<accession>A0A369BHM6</accession>
<gene>
    <name evidence="5" type="ORF">DFR58_101282</name>
</gene>
<keyword evidence="6" id="KW-1185">Reference proteome</keyword>
<dbReference type="PROSITE" id="PS50893">
    <property type="entry name" value="ABC_TRANSPORTER_2"/>
    <property type="match status" value="1"/>
</dbReference>
<reference evidence="5 6" key="1">
    <citation type="submission" date="2018-07" db="EMBL/GenBank/DDBJ databases">
        <title>Genomic Encyclopedia of Type Strains, Phase IV (KMG-IV): sequencing the most valuable type-strain genomes for metagenomic binning, comparative biology and taxonomic classification.</title>
        <authorList>
            <person name="Goeker M."/>
        </authorList>
    </citation>
    <scope>NUCLEOTIDE SEQUENCE [LARGE SCALE GENOMIC DNA]</scope>
    <source>
        <strain evidence="5 6">DSM 27016</strain>
    </source>
</reference>
<dbReference type="AlphaFoldDB" id="A0A369BHM6"/>
<name>A0A369BHM6_9FIRM</name>
<dbReference type="CDD" id="cd03214">
    <property type="entry name" value="ABC_Iron-Siderophores_B12_Hemin"/>
    <property type="match status" value="1"/>
</dbReference>
<dbReference type="OrthoDB" id="9799337at2"/>
<evidence type="ECO:0000313" key="6">
    <source>
        <dbReference type="Proteomes" id="UP000253034"/>
    </source>
</evidence>
<protein>
    <submittedName>
        <fullName evidence="5">Iron complex transport system ATP-binding protein</fullName>
    </submittedName>
</protein>
<dbReference type="Gene3D" id="3.40.50.300">
    <property type="entry name" value="P-loop containing nucleotide triphosphate hydrolases"/>
    <property type="match status" value="1"/>
</dbReference>
<dbReference type="GO" id="GO:0016887">
    <property type="term" value="F:ATP hydrolysis activity"/>
    <property type="evidence" value="ECO:0007669"/>
    <property type="project" value="InterPro"/>
</dbReference>
<dbReference type="SMART" id="SM00382">
    <property type="entry name" value="AAA"/>
    <property type="match status" value="1"/>
</dbReference>
<keyword evidence="1" id="KW-0813">Transport</keyword>
<sequence length="260" mass="28240">MKMELRDAACGYGSRIVAENISMEVHSGEILCLLGPNGVGKTTLFKTILGFLRLQRGEILLDGHNIFNWTKKKLAKAIGYVPQAHTPPFPFKVLDVVTMGRTAHLGAFASPSACDTAIAEEALQTLGVSFLSDRIYTEISGGERQMVLIARALAQQPEILVMDEPTSNLDFGNQIRVLEQINLLARRGIGVIMTSHFPNHAFLCSGKVALMQKSSAFIVGGVDEVVTEENLRSAYGIEVKITSAKNSRGELVKACIPLIN</sequence>
<dbReference type="RefSeq" id="WP_114296012.1">
    <property type="nucleotide sequence ID" value="NZ_QPJT01000001.1"/>
</dbReference>